<comment type="caution">
    <text evidence="3">The sequence shown here is derived from an EMBL/GenBank/DDBJ whole genome shotgun (WGS) entry which is preliminary data.</text>
</comment>
<sequence length="688" mass="75879">MRTKITIRRTDDRTDHTVDNGSRRASGRARKLTAKAVALNGSRSYSPPIEDTIVIGETSPKRRHSSNNKSSPVPSSPKNDSEETQVLQQIPETPAKPQENGIRTSSPEVMVQDEAPAPVFETTASRRHSLREKKPTAKVLSEPATTHKRPSTDDFEEAPARKSTRLSYSGARVPSKLRYSVSSDSSEFQPENEAEKPQAPETPAVTKSKIIILKLKQQSDKFALPTQPKANSHSTLDKGKPKRGPGRPRKTPKEAANKPESRPRPEDLTGSCNLSCLSPSSRLLAFAQIALQMPDDEEEDVDVVPGGVHDWRMYTQTWCQCDQGQQTRTNSTDSVELARALMPNTVAQGTRSDLVDVATPHKPESELLSTPVNTILRASDAERLSKLYGPATLGASLSPNGLPPRGAKRPADDISAPLYGRPPLKRVISESPDRYSSLQSTPSYPTRRTYEDRLRDDYNALADIRKRAAARGIPWSYNQTIEDLQALLTQAENREQQNQYRQQVINPPTVLGRAHEAASEPRPSPTGFGVLLPPKGSTFIQRNANGPPQRNGSPATTTSTNGSSVPSSEPSRPSRISFVEETDPVNAGKARRPSSPSRPKSSRFRVDPRGLRGQAPGPGTIINMEDLKKKAEGLKRLGKAMRDYEAKRKIMEDKRNEEYRLRMEKWERDKAEKRAMEEAAAANGNGEA</sequence>
<accession>A0AA38X3J5</accession>
<feature type="coiled-coil region" evidence="1">
    <location>
        <begin position="634"/>
        <end position="676"/>
    </location>
</feature>
<organism evidence="3 4">
    <name type="scientific">Cladophialophora chaetospira</name>
    <dbReference type="NCBI Taxonomy" id="386627"/>
    <lineage>
        <taxon>Eukaryota</taxon>
        <taxon>Fungi</taxon>
        <taxon>Dikarya</taxon>
        <taxon>Ascomycota</taxon>
        <taxon>Pezizomycotina</taxon>
        <taxon>Eurotiomycetes</taxon>
        <taxon>Chaetothyriomycetidae</taxon>
        <taxon>Chaetothyriales</taxon>
        <taxon>Herpotrichiellaceae</taxon>
        <taxon>Cladophialophora</taxon>
    </lineage>
</organism>
<feature type="compositionally biased region" description="Basic residues" evidence="2">
    <location>
        <begin position="240"/>
        <end position="250"/>
    </location>
</feature>
<feature type="region of interest" description="Disordered" evidence="2">
    <location>
        <begin position="512"/>
        <end position="621"/>
    </location>
</feature>
<evidence type="ECO:0000313" key="4">
    <source>
        <dbReference type="Proteomes" id="UP001172673"/>
    </source>
</evidence>
<keyword evidence="1" id="KW-0175">Coiled coil</keyword>
<keyword evidence="4" id="KW-1185">Reference proteome</keyword>
<feature type="compositionally biased region" description="Polar residues" evidence="2">
    <location>
        <begin position="180"/>
        <end position="189"/>
    </location>
</feature>
<feature type="region of interest" description="Disordered" evidence="2">
    <location>
        <begin position="1"/>
        <end position="205"/>
    </location>
</feature>
<feature type="compositionally biased region" description="Polar residues" evidence="2">
    <location>
        <begin position="538"/>
        <end position="555"/>
    </location>
</feature>
<evidence type="ECO:0000313" key="3">
    <source>
        <dbReference type="EMBL" id="KAJ9606147.1"/>
    </source>
</evidence>
<evidence type="ECO:0000256" key="1">
    <source>
        <dbReference type="SAM" id="Coils"/>
    </source>
</evidence>
<feature type="region of interest" description="Disordered" evidence="2">
    <location>
        <begin position="222"/>
        <end position="272"/>
    </location>
</feature>
<proteinExistence type="predicted"/>
<gene>
    <name evidence="3" type="ORF">H2200_009108</name>
</gene>
<feature type="compositionally biased region" description="Basic and acidic residues" evidence="2">
    <location>
        <begin position="251"/>
        <end position="267"/>
    </location>
</feature>
<name>A0AA38X3J5_9EURO</name>
<feature type="compositionally biased region" description="Polar residues" evidence="2">
    <location>
        <begin position="434"/>
        <end position="446"/>
    </location>
</feature>
<feature type="compositionally biased region" description="Low complexity" evidence="2">
    <location>
        <begin position="67"/>
        <end position="78"/>
    </location>
</feature>
<feature type="region of interest" description="Disordered" evidence="2">
    <location>
        <begin position="392"/>
        <end position="451"/>
    </location>
</feature>
<dbReference type="AlphaFoldDB" id="A0AA38X3J5"/>
<reference evidence="3" key="1">
    <citation type="submission" date="2022-10" db="EMBL/GenBank/DDBJ databases">
        <title>Culturing micro-colonial fungi from biological soil crusts in the Mojave desert and describing Neophaeococcomyces mojavensis, and introducing the new genera and species Taxawa tesnikishii.</title>
        <authorList>
            <person name="Kurbessoian T."/>
            <person name="Stajich J.E."/>
        </authorList>
    </citation>
    <scope>NUCLEOTIDE SEQUENCE</scope>
    <source>
        <strain evidence="3">TK_41</strain>
    </source>
</reference>
<protein>
    <submittedName>
        <fullName evidence="3">Uncharacterized protein</fullName>
    </submittedName>
</protein>
<dbReference type="EMBL" id="JAPDRK010000014">
    <property type="protein sequence ID" value="KAJ9606147.1"/>
    <property type="molecule type" value="Genomic_DNA"/>
</dbReference>
<dbReference type="Proteomes" id="UP001172673">
    <property type="component" value="Unassembled WGS sequence"/>
</dbReference>
<feature type="compositionally biased region" description="Low complexity" evidence="2">
    <location>
        <begin position="556"/>
        <end position="577"/>
    </location>
</feature>
<evidence type="ECO:0000256" key="2">
    <source>
        <dbReference type="SAM" id="MobiDB-lite"/>
    </source>
</evidence>
<feature type="compositionally biased region" description="Basic and acidic residues" evidence="2">
    <location>
        <begin position="8"/>
        <end position="22"/>
    </location>
</feature>